<dbReference type="AlphaFoldDB" id="A0A8S1H1D7"/>
<dbReference type="EMBL" id="CAJGYM010000009">
    <property type="protein sequence ID" value="CAD6188954.1"/>
    <property type="molecule type" value="Genomic_DNA"/>
</dbReference>
<dbReference type="PROSITE" id="PS51328">
    <property type="entry name" value="L_LECTIN_LIKE"/>
    <property type="match status" value="1"/>
</dbReference>
<comment type="caution">
    <text evidence="8">The sequence shown here is derived from an EMBL/GenBank/DDBJ whole genome shotgun (WGS) entry which is preliminary data.</text>
</comment>
<dbReference type="GO" id="GO:0006888">
    <property type="term" value="P:endoplasmic reticulum to Golgi vesicle-mediated transport"/>
    <property type="evidence" value="ECO:0007669"/>
    <property type="project" value="TreeGrafter"/>
</dbReference>
<dbReference type="Proteomes" id="UP000835052">
    <property type="component" value="Unassembled WGS sequence"/>
</dbReference>
<keyword evidence="2 6" id="KW-0812">Transmembrane</keyword>
<dbReference type="GO" id="GO:0000139">
    <property type="term" value="C:Golgi membrane"/>
    <property type="evidence" value="ECO:0007669"/>
    <property type="project" value="TreeGrafter"/>
</dbReference>
<accession>A0A8S1H1D7</accession>
<evidence type="ECO:0000259" key="7">
    <source>
        <dbReference type="PROSITE" id="PS51328"/>
    </source>
</evidence>
<dbReference type="InterPro" id="IPR013320">
    <property type="entry name" value="ConA-like_dom_sf"/>
</dbReference>
<evidence type="ECO:0000256" key="5">
    <source>
        <dbReference type="ARBA" id="ARBA00023136"/>
    </source>
</evidence>
<feature type="transmembrane region" description="Helical" evidence="6">
    <location>
        <begin position="376"/>
        <end position="403"/>
    </location>
</feature>
<keyword evidence="5 6" id="KW-0472">Membrane</keyword>
<evidence type="ECO:0000256" key="3">
    <source>
        <dbReference type="ARBA" id="ARBA00022729"/>
    </source>
</evidence>
<evidence type="ECO:0000256" key="1">
    <source>
        <dbReference type="ARBA" id="ARBA00004479"/>
    </source>
</evidence>
<sequence length="415" mass="46192">MTEEIRWTPTRPTLWQENGGDTLEACSLVVRIRYAPLMFVLRGALFPPLRPVHVIRCPFVAIRMANGFVLLREGEMLSLGYLVLVIFAVSVSANVEPPAASPTAAEILAQNIEGTTVHEFRGYYKREHSLIRPYQGAGMDIPYWSIQGSTMVTIELAPFGIRSPFGAVTGKCKFPSKFQELQETFFGDGMAIWYVSQPNLMGPVFGGKDYFRGLAIFLDTYSNHNGPHSHGHPFISAMVSDGSLHYDHDKDGTHTQLGGEDTGCNAKIRNKDHDTQVLIRYVGDTLSIFTDVEGQGIWKQCMSVNNVQLPTGYYLGMSAATGDLSDNHDIISVKMFEQEFAHVERVGEMNRRDVVPHADFTASPRDHVVDPKPSSLGWFSTIVLIIVGVVVVVGGVIFGVVYIQKKNDRQKKRFY</sequence>
<evidence type="ECO:0000256" key="6">
    <source>
        <dbReference type="SAM" id="Phobius"/>
    </source>
</evidence>
<name>A0A8S1H1D7_9PELO</name>
<dbReference type="SUPFAM" id="SSF49899">
    <property type="entry name" value="Concanavalin A-like lectins/glucanases"/>
    <property type="match status" value="1"/>
</dbReference>
<proteinExistence type="predicted"/>
<keyword evidence="4 6" id="KW-1133">Transmembrane helix</keyword>
<evidence type="ECO:0000313" key="9">
    <source>
        <dbReference type="Proteomes" id="UP000835052"/>
    </source>
</evidence>
<evidence type="ECO:0000256" key="4">
    <source>
        <dbReference type="ARBA" id="ARBA00022989"/>
    </source>
</evidence>
<dbReference type="GO" id="GO:0030134">
    <property type="term" value="C:COPII-coated ER to Golgi transport vesicle"/>
    <property type="evidence" value="ECO:0007669"/>
    <property type="project" value="TreeGrafter"/>
</dbReference>
<dbReference type="PANTHER" id="PTHR12223">
    <property type="entry name" value="VESICULAR MANNOSE-BINDING LECTIN"/>
    <property type="match status" value="1"/>
</dbReference>
<dbReference type="InterPro" id="IPR005052">
    <property type="entry name" value="Lectin_leg"/>
</dbReference>
<protein>
    <recommendedName>
        <fullName evidence="7">L-type lectin-like domain-containing protein</fullName>
    </recommendedName>
</protein>
<reference evidence="8" key="1">
    <citation type="submission" date="2020-10" db="EMBL/GenBank/DDBJ databases">
        <authorList>
            <person name="Kikuchi T."/>
        </authorList>
    </citation>
    <scope>NUCLEOTIDE SEQUENCE</scope>
    <source>
        <strain evidence="8">NKZ352</strain>
    </source>
</reference>
<evidence type="ECO:0000256" key="2">
    <source>
        <dbReference type="ARBA" id="ARBA00022692"/>
    </source>
</evidence>
<keyword evidence="3" id="KW-0732">Signal</keyword>
<dbReference type="InterPro" id="IPR051136">
    <property type="entry name" value="Intracellular_Lectin-GPT"/>
</dbReference>
<dbReference type="OrthoDB" id="270293at2759"/>
<dbReference type="GO" id="GO:0005789">
    <property type="term" value="C:endoplasmic reticulum membrane"/>
    <property type="evidence" value="ECO:0007669"/>
    <property type="project" value="TreeGrafter"/>
</dbReference>
<dbReference type="Pfam" id="PF03388">
    <property type="entry name" value="Lectin_leg-like"/>
    <property type="match status" value="1"/>
</dbReference>
<organism evidence="8 9">
    <name type="scientific">Caenorhabditis auriculariae</name>
    <dbReference type="NCBI Taxonomy" id="2777116"/>
    <lineage>
        <taxon>Eukaryota</taxon>
        <taxon>Metazoa</taxon>
        <taxon>Ecdysozoa</taxon>
        <taxon>Nematoda</taxon>
        <taxon>Chromadorea</taxon>
        <taxon>Rhabditida</taxon>
        <taxon>Rhabditina</taxon>
        <taxon>Rhabditomorpha</taxon>
        <taxon>Rhabditoidea</taxon>
        <taxon>Rhabditidae</taxon>
        <taxon>Peloderinae</taxon>
        <taxon>Caenorhabditis</taxon>
    </lineage>
</organism>
<dbReference type="GO" id="GO:0005537">
    <property type="term" value="F:D-mannose binding"/>
    <property type="evidence" value="ECO:0007669"/>
    <property type="project" value="TreeGrafter"/>
</dbReference>
<dbReference type="PANTHER" id="PTHR12223:SF45">
    <property type="entry name" value="RE50040P"/>
    <property type="match status" value="1"/>
</dbReference>
<feature type="domain" description="L-type lectin-like" evidence="7">
    <location>
        <begin position="122"/>
        <end position="338"/>
    </location>
</feature>
<keyword evidence="9" id="KW-1185">Reference proteome</keyword>
<evidence type="ECO:0000313" key="8">
    <source>
        <dbReference type="EMBL" id="CAD6188954.1"/>
    </source>
</evidence>
<gene>
    <name evidence="8" type="ORF">CAUJ_LOCUS4873</name>
</gene>
<dbReference type="GO" id="GO:0005793">
    <property type="term" value="C:endoplasmic reticulum-Golgi intermediate compartment"/>
    <property type="evidence" value="ECO:0007669"/>
    <property type="project" value="TreeGrafter"/>
</dbReference>
<comment type="subcellular location">
    <subcellularLocation>
        <location evidence="1">Membrane</location>
        <topology evidence="1">Single-pass type I membrane protein</topology>
    </subcellularLocation>
</comment>
<dbReference type="Gene3D" id="2.60.120.200">
    <property type="match status" value="1"/>
</dbReference>